<feature type="domain" description="Thioredoxin-like fold" evidence="1">
    <location>
        <begin position="3"/>
        <end position="72"/>
    </location>
</feature>
<keyword evidence="3" id="KW-1185">Reference proteome</keyword>
<protein>
    <recommendedName>
        <fullName evidence="1">Thioredoxin-like fold domain-containing protein</fullName>
    </recommendedName>
</protein>
<sequence length="97" mass="11121">MLMPGQPGCVPCRQELQRKKEVQAFANFAAKNDVVILYICCDKDGSKWKQYIKANNLVGYHFLVNEAVTKDFHTTLSRTTTVKSDEKKLLHAPSHYY</sequence>
<dbReference type="InterPro" id="IPR012336">
    <property type="entry name" value="Thioredoxin-like_fold"/>
</dbReference>
<evidence type="ECO:0000313" key="2">
    <source>
        <dbReference type="EMBL" id="NNU34314.1"/>
    </source>
</evidence>
<name>A0ABX1W250_9SPHI</name>
<gene>
    <name evidence="2" type="ORF">HK413_09430</name>
</gene>
<dbReference type="EMBL" id="JABFCR010000040">
    <property type="protein sequence ID" value="NNU34314.1"/>
    <property type="molecule type" value="Genomic_DNA"/>
</dbReference>
<dbReference type="SUPFAM" id="SSF52833">
    <property type="entry name" value="Thioredoxin-like"/>
    <property type="match status" value="1"/>
</dbReference>
<reference evidence="2 3" key="1">
    <citation type="submission" date="2020-05" db="EMBL/GenBank/DDBJ databases">
        <authorList>
            <person name="Khan S.A."/>
            <person name="Jeon C.O."/>
            <person name="Chun B.H."/>
        </authorList>
    </citation>
    <scope>NUCLEOTIDE SEQUENCE [LARGE SCALE GENOMIC DNA]</scope>
    <source>
        <strain evidence="2 3">S1162</strain>
    </source>
</reference>
<dbReference type="InterPro" id="IPR036249">
    <property type="entry name" value="Thioredoxin-like_sf"/>
</dbReference>
<dbReference type="Proteomes" id="UP000566071">
    <property type="component" value="Unassembled WGS sequence"/>
</dbReference>
<dbReference type="Gene3D" id="3.40.30.10">
    <property type="entry name" value="Glutaredoxin"/>
    <property type="match status" value="1"/>
</dbReference>
<organism evidence="2 3">
    <name type="scientific">Mucilaginibacter humi</name>
    <dbReference type="NCBI Taxonomy" id="2732510"/>
    <lineage>
        <taxon>Bacteria</taxon>
        <taxon>Pseudomonadati</taxon>
        <taxon>Bacteroidota</taxon>
        <taxon>Sphingobacteriia</taxon>
        <taxon>Sphingobacteriales</taxon>
        <taxon>Sphingobacteriaceae</taxon>
        <taxon>Mucilaginibacter</taxon>
    </lineage>
</organism>
<comment type="caution">
    <text evidence="2">The sequence shown here is derived from an EMBL/GenBank/DDBJ whole genome shotgun (WGS) entry which is preliminary data.</text>
</comment>
<proteinExistence type="predicted"/>
<dbReference type="Pfam" id="PF13905">
    <property type="entry name" value="Thioredoxin_8"/>
    <property type="match status" value="1"/>
</dbReference>
<evidence type="ECO:0000259" key="1">
    <source>
        <dbReference type="Pfam" id="PF13905"/>
    </source>
</evidence>
<evidence type="ECO:0000313" key="3">
    <source>
        <dbReference type="Proteomes" id="UP000566071"/>
    </source>
</evidence>
<accession>A0ABX1W250</accession>